<evidence type="ECO:0000313" key="2">
    <source>
        <dbReference type="EMBL" id="CAF1594766.1"/>
    </source>
</evidence>
<evidence type="ECO:0000313" key="3">
    <source>
        <dbReference type="Proteomes" id="UP000663828"/>
    </source>
</evidence>
<name>A0A815P755_ADIRI</name>
<proteinExistence type="predicted"/>
<keyword evidence="3" id="KW-1185">Reference proteome</keyword>
<dbReference type="EMBL" id="CAJNOR010006416">
    <property type="protein sequence ID" value="CAF1594766.1"/>
    <property type="molecule type" value="Genomic_DNA"/>
</dbReference>
<dbReference type="Proteomes" id="UP000663852">
    <property type="component" value="Unassembled WGS sequence"/>
</dbReference>
<dbReference type="EMBL" id="CAJNOJ010000428">
    <property type="protein sequence ID" value="CAF1444990.1"/>
    <property type="molecule type" value="Genomic_DNA"/>
</dbReference>
<dbReference type="Proteomes" id="UP000663828">
    <property type="component" value="Unassembled WGS sequence"/>
</dbReference>
<sequence length="125" mass="15314">MSIRIEDLYSWSAPIDIIEQYEIYFETKNFLLAEQKFYNCTLPRFGSMCQYELYLYHKSYSLYEIIHNYYRWYSYKPSNITCYQQLKHNCDFSSICLSWTEICNGIVDCFNGEYDEEHCWQLEIN</sequence>
<evidence type="ECO:0000313" key="4">
    <source>
        <dbReference type="Proteomes" id="UP000663852"/>
    </source>
</evidence>
<accession>A0A815P755</accession>
<comment type="caution">
    <text evidence="1">The sequence shown here is derived from an EMBL/GenBank/DDBJ whole genome shotgun (WGS) entry which is preliminary data.</text>
</comment>
<protein>
    <submittedName>
        <fullName evidence="1">Uncharacterized protein</fullName>
    </submittedName>
</protein>
<organism evidence="1 4">
    <name type="scientific">Adineta ricciae</name>
    <name type="common">Rotifer</name>
    <dbReference type="NCBI Taxonomy" id="249248"/>
    <lineage>
        <taxon>Eukaryota</taxon>
        <taxon>Metazoa</taxon>
        <taxon>Spiralia</taxon>
        <taxon>Gnathifera</taxon>
        <taxon>Rotifera</taxon>
        <taxon>Eurotatoria</taxon>
        <taxon>Bdelloidea</taxon>
        <taxon>Adinetida</taxon>
        <taxon>Adinetidae</taxon>
        <taxon>Adineta</taxon>
    </lineage>
</organism>
<dbReference type="AlphaFoldDB" id="A0A815P755"/>
<gene>
    <name evidence="1" type="ORF">EDS130_LOCUS39140</name>
    <name evidence="2" type="ORF">XAT740_LOCUS46962</name>
</gene>
<evidence type="ECO:0000313" key="1">
    <source>
        <dbReference type="EMBL" id="CAF1444990.1"/>
    </source>
</evidence>
<reference evidence="1" key="1">
    <citation type="submission" date="2021-02" db="EMBL/GenBank/DDBJ databases">
        <authorList>
            <person name="Nowell W R."/>
        </authorList>
    </citation>
    <scope>NUCLEOTIDE SEQUENCE</scope>
</reference>